<dbReference type="InterPro" id="IPR041577">
    <property type="entry name" value="RT_RNaseH_2"/>
</dbReference>
<dbReference type="PANTHER" id="PTHR48475:SF2">
    <property type="entry name" value="RIBONUCLEASE H"/>
    <property type="match status" value="1"/>
</dbReference>
<reference evidence="2" key="1">
    <citation type="submission" date="2020-06" db="EMBL/GenBank/DDBJ databases">
        <authorList>
            <person name="Li T."/>
            <person name="Hu X."/>
            <person name="Zhang T."/>
            <person name="Song X."/>
            <person name="Zhang H."/>
            <person name="Dai N."/>
            <person name="Sheng W."/>
            <person name="Hou X."/>
            <person name="Wei L."/>
        </authorList>
    </citation>
    <scope>NUCLEOTIDE SEQUENCE</scope>
    <source>
        <strain evidence="2">KEN1</strain>
        <tissue evidence="2">Leaf</tissue>
    </source>
</reference>
<evidence type="ECO:0000313" key="2">
    <source>
        <dbReference type="EMBL" id="KAL0416782.1"/>
    </source>
</evidence>
<dbReference type="Gene3D" id="3.10.20.370">
    <property type="match status" value="1"/>
</dbReference>
<dbReference type="InterPro" id="IPR043502">
    <property type="entry name" value="DNA/RNA_pol_sf"/>
</dbReference>
<name>A0AAW2UJD3_9LAMI</name>
<dbReference type="Pfam" id="PF17919">
    <property type="entry name" value="RT_RNaseH_2"/>
    <property type="match status" value="1"/>
</dbReference>
<dbReference type="Gene3D" id="3.30.70.270">
    <property type="match status" value="2"/>
</dbReference>
<sequence>MEVYVDDMLVKSKEDHHHVEETFAVLRKYWLKLNPGKCAFGVSRGRFLGFMVTQQGMEANPNKIKVILDMGLPANIIEVQQLTGRIVALSRFISKFAEKGLPFFKTLRKVKNFEWTEECQQAFEDLKTYLAKLPLLVKPIPGDTLYLFISSTAQAVSSVLVREEEGNQIHIYYVSKILNRAEGRYPPIEKMALALVITARKLRPYFLSYPMGVRTNTPLKQVLGKPEACGQLVKWVIELSEYDISYLPRTTIKAQAWLTSYLK</sequence>
<dbReference type="AlphaFoldDB" id="A0AAW2UJD3"/>
<dbReference type="PANTHER" id="PTHR48475">
    <property type="entry name" value="RIBONUCLEASE H"/>
    <property type="match status" value="1"/>
</dbReference>
<dbReference type="EMBL" id="JACGWN010000012">
    <property type="protein sequence ID" value="KAL0416782.1"/>
    <property type="molecule type" value="Genomic_DNA"/>
</dbReference>
<evidence type="ECO:0000259" key="1">
    <source>
        <dbReference type="Pfam" id="PF17919"/>
    </source>
</evidence>
<dbReference type="SUPFAM" id="SSF56672">
    <property type="entry name" value="DNA/RNA polymerases"/>
    <property type="match status" value="1"/>
</dbReference>
<protein>
    <submittedName>
        <fullName evidence="2">Retrovirus-related Pol polyprotein from transposon opus</fullName>
    </submittedName>
</protein>
<organism evidence="2">
    <name type="scientific">Sesamum latifolium</name>
    <dbReference type="NCBI Taxonomy" id="2727402"/>
    <lineage>
        <taxon>Eukaryota</taxon>
        <taxon>Viridiplantae</taxon>
        <taxon>Streptophyta</taxon>
        <taxon>Embryophyta</taxon>
        <taxon>Tracheophyta</taxon>
        <taxon>Spermatophyta</taxon>
        <taxon>Magnoliopsida</taxon>
        <taxon>eudicotyledons</taxon>
        <taxon>Gunneridae</taxon>
        <taxon>Pentapetalae</taxon>
        <taxon>asterids</taxon>
        <taxon>lamiids</taxon>
        <taxon>Lamiales</taxon>
        <taxon>Pedaliaceae</taxon>
        <taxon>Sesamum</taxon>
    </lineage>
</organism>
<feature type="domain" description="Reverse transcriptase/retrotransposon-derived protein RNase H-like" evidence="1">
    <location>
        <begin position="115"/>
        <end position="211"/>
    </location>
</feature>
<comment type="caution">
    <text evidence="2">The sequence shown here is derived from an EMBL/GenBank/DDBJ whole genome shotgun (WGS) entry which is preliminary data.</text>
</comment>
<reference evidence="2" key="2">
    <citation type="journal article" date="2024" name="Plant">
        <title>Genomic evolution and insights into agronomic trait innovations of Sesamum species.</title>
        <authorList>
            <person name="Miao H."/>
            <person name="Wang L."/>
            <person name="Qu L."/>
            <person name="Liu H."/>
            <person name="Sun Y."/>
            <person name="Le M."/>
            <person name="Wang Q."/>
            <person name="Wei S."/>
            <person name="Zheng Y."/>
            <person name="Lin W."/>
            <person name="Duan Y."/>
            <person name="Cao H."/>
            <person name="Xiong S."/>
            <person name="Wang X."/>
            <person name="Wei L."/>
            <person name="Li C."/>
            <person name="Ma Q."/>
            <person name="Ju M."/>
            <person name="Zhao R."/>
            <person name="Li G."/>
            <person name="Mu C."/>
            <person name="Tian Q."/>
            <person name="Mei H."/>
            <person name="Zhang T."/>
            <person name="Gao T."/>
            <person name="Zhang H."/>
        </authorList>
    </citation>
    <scope>NUCLEOTIDE SEQUENCE</scope>
    <source>
        <strain evidence="2">KEN1</strain>
    </source>
</reference>
<dbReference type="InterPro" id="IPR043128">
    <property type="entry name" value="Rev_trsase/Diguanyl_cyclase"/>
</dbReference>
<accession>A0AAW2UJD3</accession>
<proteinExistence type="predicted"/>
<gene>
    <name evidence="2" type="ORF">Slati_3510100</name>
</gene>